<dbReference type="InterPro" id="IPR040446">
    <property type="entry name" value="RRP7"/>
</dbReference>
<feature type="domain" description="RRM" evidence="4">
    <location>
        <begin position="41"/>
        <end position="152"/>
    </location>
</feature>
<accession>A0A9N9BBD5</accession>
<dbReference type="Proteomes" id="UP000789706">
    <property type="component" value="Unassembled WGS sequence"/>
</dbReference>
<dbReference type="PANTHER" id="PTHR13191">
    <property type="entry name" value="RIBOSOMAL RNA PROCESSING PROTEIN 7-RELATED"/>
    <property type="match status" value="1"/>
</dbReference>
<feature type="compositionally biased region" description="Basic and acidic residues" evidence="3">
    <location>
        <begin position="164"/>
        <end position="173"/>
    </location>
</feature>
<keyword evidence="2" id="KW-0694">RNA-binding</keyword>
<comment type="caution">
    <text evidence="5">The sequence shown here is derived from an EMBL/GenBank/DDBJ whole genome shotgun (WGS) entry which is preliminary data.</text>
</comment>
<dbReference type="Pfam" id="PF12923">
    <property type="entry name" value="RRP7"/>
    <property type="match status" value="1"/>
</dbReference>
<dbReference type="Gene3D" id="3.30.70.330">
    <property type="match status" value="1"/>
</dbReference>
<feature type="compositionally biased region" description="Polar residues" evidence="3">
    <location>
        <begin position="189"/>
        <end position="198"/>
    </location>
</feature>
<feature type="region of interest" description="Disordered" evidence="3">
    <location>
        <begin position="1"/>
        <end position="31"/>
    </location>
</feature>
<dbReference type="GO" id="GO:0000028">
    <property type="term" value="P:ribosomal small subunit assembly"/>
    <property type="evidence" value="ECO:0007669"/>
    <property type="project" value="TreeGrafter"/>
</dbReference>
<dbReference type="GO" id="GO:0034456">
    <property type="term" value="C:UTP-C complex"/>
    <property type="evidence" value="ECO:0007669"/>
    <property type="project" value="TreeGrafter"/>
</dbReference>
<dbReference type="EMBL" id="CAJVPK010000894">
    <property type="protein sequence ID" value="CAG8557613.1"/>
    <property type="molecule type" value="Genomic_DNA"/>
</dbReference>
<dbReference type="Gene3D" id="6.10.250.1770">
    <property type="match status" value="1"/>
</dbReference>
<feature type="region of interest" description="Disordered" evidence="3">
    <location>
        <begin position="164"/>
        <end position="198"/>
    </location>
</feature>
<proteinExistence type="inferred from homology"/>
<reference evidence="5" key="1">
    <citation type="submission" date="2021-06" db="EMBL/GenBank/DDBJ databases">
        <authorList>
            <person name="Kallberg Y."/>
            <person name="Tangrot J."/>
            <person name="Rosling A."/>
        </authorList>
    </citation>
    <scope>NUCLEOTIDE SEQUENCE</scope>
    <source>
        <strain evidence="5">AZ414A</strain>
    </source>
</reference>
<comment type="similarity">
    <text evidence="1">Belongs to the RRP7 family.</text>
</comment>
<evidence type="ECO:0000256" key="3">
    <source>
        <dbReference type="SAM" id="MobiDB-lite"/>
    </source>
</evidence>
<dbReference type="InterPro" id="IPR024326">
    <property type="entry name" value="RRP7_C"/>
</dbReference>
<evidence type="ECO:0000256" key="2">
    <source>
        <dbReference type="PROSITE-ProRule" id="PRU00176"/>
    </source>
</evidence>
<dbReference type="InterPro" id="IPR035979">
    <property type="entry name" value="RBD_domain_sf"/>
</dbReference>
<keyword evidence="6" id="KW-1185">Reference proteome</keyword>
<evidence type="ECO:0000256" key="1">
    <source>
        <dbReference type="ARBA" id="ARBA00006110"/>
    </source>
</evidence>
<feature type="compositionally biased region" description="Basic and acidic residues" evidence="3">
    <location>
        <begin position="7"/>
        <end position="31"/>
    </location>
</feature>
<name>A0A9N9BBD5_9GLOM</name>
<dbReference type="AlphaFoldDB" id="A0A9N9BBD5"/>
<dbReference type="PROSITE" id="PS50102">
    <property type="entry name" value="RRM"/>
    <property type="match status" value="1"/>
</dbReference>
<protein>
    <submittedName>
        <fullName evidence="5">5574_t:CDS:1</fullName>
    </submittedName>
</protein>
<dbReference type="SMART" id="SM00360">
    <property type="entry name" value="RRM"/>
    <property type="match status" value="1"/>
</dbReference>
<dbReference type="SUPFAM" id="SSF54928">
    <property type="entry name" value="RNA-binding domain, RBD"/>
    <property type="match status" value="1"/>
</dbReference>
<evidence type="ECO:0000313" key="5">
    <source>
        <dbReference type="EMBL" id="CAG8557613.1"/>
    </source>
</evidence>
<dbReference type="GO" id="GO:0006364">
    <property type="term" value="P:rRNA processing"/>
    <property type="evidence" value="ECO:0007669"/>
    <property type="project" value="TreeGrafter"/>
</dbReference>
<evidence type="ECO:0000259" key="4">
    <source>
        <dbReference type="PROSITE" id="PS50102"/>
    </source>
</evidence>
<dbReference type="OrthoDB" id="5390at2759"/>
<dbReference type="GO" id="GO:0003723">
    <property type="term" value="F:RNA binding"/>
    <property type="evidence" value="ECO:0007669"/>
    <property type="project" value="UniProtKB-UniRule"/>
</dbReference>
<dbReference type="Pfam" id="PF00076">
    <property type="entry name" value="RRM_1"/>
    <property type="match status" value="1"/>
</dbReference>
<evidence type="ECO:0000313" key="6">
    <source>
        <dbReference type="Proteomes" id="UP000789706"/>
    </source>
</evidence>
<dbReference type="InterPro" id="IPR012677">
    <property type="entry name" value="Nucleotide-bd_a/b_plait_sf"/>
</dbReference>
<sequence length="258" mass="30778">MKKNKKQRSEKEDFNNNNEKDTNNEDKEEEQSLKELYNTGRTLFISNLPIDTTENHIRNLFKECGSIEQINFRGSFNKDEFQDDALQSGFSQGHELSRKFLIPGAIAYVVFQNSDELKNVINMKQKERVWNIKDQEINRPDPHKLQVEVDEYMRKFEEIEEEKRKELEEKQNQPDEEGFITVTRAGKRNANTDGTITVTAAKPEEIKNLKPKNKELPDFYRFQMRESKRNKHVELRKKFEEDKKKIERLKAARRFKPY</sequence>
<gene>
    <name evidence="5" type="ORF">DEBURN_LOCUS7420</name>
</gene>
<organism evidence="5 6">
    <name type="scientific">Diversispora eburnea</name>
    <dbReference type="NCBI Taxonomy" id="1213867"/>
    <lineage>
        <taxon>Eukaryota</taxon>
        <taxon>Fungi</taxon>
        <taxon>Fungi incertae sedis</taxon>
        <taxon>Mucoromycota</taxon>
        <taxon>Glomeromycotina</taxon>
        <taxon>Glomeromycetes</taxon>
        <taxon>Diversisporales</taxon>
        <taxon>Diversisporaceae</taxon>
        <taxon>Diversispora</taxon>
    </lineage>
</organism>
<dbReference type="GO" id="GO:0032545">
    <property type="term" value="C:CURI complex"/>
    <property type="evidence" value="ECO:0007669"/>
    <property type="project" value="TreeGrafter"/>
</dbReference>
<dbReference type="PANTHER" id="PTHR13191:SF0">
    <property type="entry name" value="RIBOSOMAL RNA-PROCESSING PROTEIN 7 HOMOLOG A-RELATED"/>
    <property type="match status" value="1"/>
</dbReference>
<dbReference type="InterPro" id="IPR000504">
    <property type="entry name" value="RRM_dom"/>
</dbReference>